<keyword evidence="2" id="KW-0969">Cilium</keyword>
<dbReference type="Proteomes" id="UP001470809">
    <property type="component" value="Chromosome"/>
</dbReference>
<accession>A0AAN0NJB1</accession>
<keyword evidence="2" id="KW-0282">Flagellum</keyword>
<feature type="region of interest" description="Disordered" evidence="1">
    <location>
        <begin position="30"/>
        <end position="58"/>
    </location>
</feature>
<sequence>MMKLLLPLILLLLGVGGGVAAGLVLKPAPTETAEEGEDAPGEDKATAEKPPAADESTGDKEYAKLNNQFIVPVIENGAVAAMVVMSLSVEVEAGARTTVFAVEPKLRDGFLQVMFDHANIGGFSGNFTSGTNMRALRSELQRVARTIAGPQVTDVLIVDILRQDS</sequence>
<evidence type="ECO:0000313" key="2">
    <source>
        <dbReference type="EMBL" id="WZU68056.1"/>
    </source>
</evidence>
<keyword evidence="2" id="KW-0966">Cell projection</keyword>
<keyword evidence="3" id="KW-1185">Reference proteome</keyword>
<organism evidence="2 3">
    <name type="scientific">Yoonia rhodophyticola</name>
    <dbReference type="NCBI Taxonomy" id="3137370"/>
    <lineage>
        <taxon>Bacteria</taxon>
        <taxon>Pseudomonadati</taxon>
        <taxon>Pseudomonadota</taxon>
        <taxon>Alphaproteobacteria</taxon>
        <taxon>Rhodobacterales</taxon>
        <taxon>Paracoccaceae</taxon>
        <taxon>Yoonia</taxon>
    </lineage>
</organism>
<dbReference type="KEGG" id="yrh:AABB31_03695"/>
<dbReference type="RefSeq" id="WP_342077349.1">
    <property type="nucleotide sequence ID" value="NZ_CP151767.2"/>
</dbReference>
<dbReference type="AlphaFoldDB" id="A0AAN0NJB1"/>
<proteinExistence type="predicted"/>
<evidence type="ECO:0000256" key="1">
    <source>
        <dbReference type="SAM" id="MobiDB-lite"/>
    </source>
</evidence>
<protein>
    <submittedName>
        <fullName evidence="2">Flagellar basal body-associated FliL family protein</fullName>
    </submittedName>
</protein>
<reference evidence="2" key="1">
    <citation type="submission" date="2024-08" db="EMBL/GenBank/DDBJ databases">
        <title>Phylogenomic analyses of a clade within the roseobacter group suggest taxonomic reassignments of species of the genera Aestuariivita, Citreicella, Loktanella, Nautella, Pelagibaca, Ruegeria, Thalassobius, Thiobacimonas and Tropicibacter, and the proposal o.</title>
        <authorList>
            <person name="Jeon C.O."/>
        </authorList>
    </citation>
    <scope>NUCLEOTIDE SEQUENCE</scope>
    <source>
        <strain evidence="2">SS1-5</strain>
    </source>
</reference>
<name>A0AAN0NJB1_9RHOB</name>
<dbReference type="EMBL" id="CP151767">
    <property type="protein sequence ID" value="WZU68056.1"/>
    <property type="molecule type" value="Genomic_DNA"/>
</dbReference>
<evidence type="ECO:0000313" key="3">
    <source>
        <dbReference type="Proteomes" id="UP001470809"/>
    </source>
</evidence>
<gene>
    <name evidence="2" type="ORF">AABB31_03695</name>
</gene>